<organism evidence="2 3">
    <name type="scientific">candidate division WOR-1 bacterium DG_54_3</name>
    <dbReference type="NCBI Taxonomy" id="1703775"/>
    <lineage>
        <taxon>Bacteria</taxon>
        <taxon>Bacillati</taxon>
        <taxon>Saganbacteria</taxon>
    </lineage>
</organism>
<name>A0A0S7XP65_UNCSA</name>
<dbReference type="Proteomes" id="UP000051861">
    <property type="component" value="Unassembled WGS sequence"/>
</dbReference>
<evidence type="ECO:0000313" key="2">
    <source>
        <dbReference type="EMBL" id="KPJ64019.1"/>
    </source>
</evidence>
<dbReference type="AlphaFoldDB" id="A0A0S7XP65"/>
<reference evidence="2 3" key="1">
    <citation type="journal article" date="2015" name="Microbiome">
        <title>Genomic resolution of linkages in carbon, nitrogen, and sulfur cycling among widespread estuary sediment bacteria.</title>
        <authorList>
            <person name="Baker B.J."/>
            <person name="Lazar C.S."/>
            <person name="Teske A.P."/>
            <person name="Dick G.J."/>
        </authorList>
    </citation>
    <scope>NUCLEOTIDE SEQUENCE [LARGE SCALE GENOMIC DNA]</scope>
    <source>
        <strain evidence="2">DG_54_3</strain>
    </source>
</reference>
<evidence type="ECO:0000256" key="1">
    <source>
        <dbReference type="SAM" id="MobiDB-lite"/>
    </source>
</evidence>
<evidence type="ECO:0008006" key="4">
    <source>
        <dbReference type="Google" id="ProtNLM"/>
    </source>
</evidence>
<protein>
    <recommendedName>
        <fullName evidence="4">Carrier domain-containing protein</fullName>
    </recommendedName>
</protein>
<gene>
    <name evidence="2" type="ORF">AMJ44_13580</name>
</gene>
<feature type="compositionally biased region" description="Basic residues" evidence="1">
    <location>
        <begin position="73"/>
        <end position="83"/>
    </location>
</feature>
<evidence type="ECO:0000313" key="3">
    <source>
        <dbReference type="Proteomes" id="UP000051861"/>
    </source>
</evidence>
<comment type="caution">
    <text evidence="2">The sequence shown here is derived from an EMBL/GenBank/DDBJ whole genome shotgun (WGS) entry which is preliminary data.</text>
</comment>
<proteinExistence type="predicted"/>
<sequence length="83" mass="8976">MPSLALARLVAILQIKLGVDPFAQQVSITDVRTVADLCNAYRKAISGAQNEEVKPAQTASADRGMVRAETRRAAARKRRKKAG</sequence>
<dbReference type="EMBL" id="LIZX01000205">
    <property type="protein sequence ID" value="KPJ64019.1"/>
    <property type="molecule type" value="Genomic_DNA"/>
</dbReference>
<accession>A0A0S7XP65</accession>
<feature type="region of interest" description="Disordered" evidence="1">
    <location>
        <begin position="49"/>
        <end position="83"/>
    </location>
</feature>